<dbReference type="InterPro" id="IPR018062">
    <property type="entry name" value="HTH_AraC-typ_CS"/>
</dbReference>
<dbReference type="AlphaFoldDB" id="A0A329MQE6"/>
<keyword evidence="4" id="KW-1133">Transmembrane helix</keyword>
<evidence type="ECO:0000256" key="1">
    <source>
        <dbReference type="ARBA" id="ARBA00023015"/>
    </source>
</evidence>
<dbReference type="GO" id="GO:0003700">
    <property type="term" value="F:DNA-binding transcription factor activity"/>
    <property type="evidence" value="ECO:0007669"/>
    <property type="project" value="InterPro"/>
</dbReference>
<dbReference type="Gene3D" id="1.10.10.60">
    <property type="entry name" value="Homeodomain-like"/>
    <property type="match status" value="2"/>
</dbReference>
<dbReference type="SUPFAM" id="SSF46689">
    <property type="entry name" value="Homeodomain-like"/>
    <property type="match status" value="2"/>
</dbReference>
<dbReference type="PROSITE" id="PS01124">
    <property type="entry name" value="HTH_ARAC_FAMILY_2"/>
    <property type="match status" value="1"/>
</dbReference>
<keyword evidence="1" id="KW-0805">Transcription regulation</keyword>
<evidence type="ECO:0000259" key="6">
    <source>
        <dbReference type="PROSITE" id="PS50943"/>
    </source>
</evidence>
<dbReference type="PANTHER" id="PTHR43280">
    <property type="entry name" value="ARAC-FAMILY TRANSCRIPTIONAL REGULATOR"/>
    <property type="match status" value="1"/>
</dbReference>
<proteinExistence type="predicted"/>
<dbReference type="Proteomes" id="UP000250369">
    <property type="component" value="Unassembled WGS sequence"/>
</dbReference>
<sequence>MSGKRFSFKSKLIAFTMMVSAVPVILLGFISSYIFSKSLQREVDLHQQSILKNFESQLNNYLSRIDEISISLATSPIVLEAAERGVSMKTLDISLELMDTLRNLVGNSDLPIDISLIFPTQNTVYSQTTGLVREIYYPFSEINRLVWNGTITSYRLPPQTFANQNDLLIVRPVPLNSSAPKGVLVVHLKSALLVKMIERMAPPLQRILLVLDDRNRPVVSGQTWSSGGAADPTAQIVGLVTASRELPDQIELNGESFIMTATQSSANGWKYVAIASTQELSRQSHNMQRIAWLLAGGLAIIWAGAAIVGSNRLYSPLQRLVNKFSPRSEGHAGLFVKRAPDIIDSLDFTIQQLHDNNERLMVRLNEQMPLVKEHVLLQLLHGKMTDPDIPDQVRQAELAPLRGELIYVCIAEIDQWHELKQMYGETDRSLIVYALRKRIEELGAMHYPILGISPKPGQVVFVLAADEPEEVSFAKIKQLGEQLCQQIDREFPFSLSVAIAGPRKGLEHVQLSYEEAQSLMSYRLAKGPQSLITRESIESTLHAPLGRLIVHEQAITAAVAQGRFEEAYESLDELVREAGQSIHSSATILALFTHLLGELERLLAASDIELSGIIGEEALGQLSGMHSLALLHQWMRDTVLTGIQHQLEELHVPRRKKLVQHAVSALQQQLEEDISLQSLAEQMGVSRATLSKWFKEETGLSFSEFLIQLRMTRAKEWLSSSELPIRVIAERLRYTSVTNFTRIFKQSTGTTPGAFRNRYIASEE</sequence>
<evidence type="ECO:0000256" key="4">
    <source>
        <dbReference type="SAM" id="Phobius"/>
    </source>
</evidence>
<dbReference type="PROSITE" id="PS00041">
    <property type="entry name" value="HTH_ARAC_FAMILY_1"/>
    <property type="match status" value="1"/>
</dbReference>
<evidence type="ECO:0000313" key="7">
    <source>
        <dbReference type="EMBL" id="RAV21516.1"/>
    </source>
</evidence>
<organism evidence="7 8">
    <name type="scientific">Paenibacillus contaminans</name>
    <dbReference type="NCBI Taxonomy" id="450362"/>
    <lineage>
        <taxon>Bacteria</taxon>
        <taxon>Bacillati</taxon>
        <taxon>Bacillota</taxon>
        <taxon>Bacilli</taxon>
        <taxon>Bacillales</taxon>
        <taxon>Paenibacillaceae</taxon>
        <taxon>Paenibacillus</taxon>
    </lineage>
</organism>
<dbReference type="Pfam" id="PF17853">
    <property type="entry name" value="GGDEF_2"/>
    <property type="match status" value="1"/>
</dbReference>
<dbReference type="InterPro" id="IPR001387">
    <property type="entry name" value="Cro/C1-type_HTH"/>
</dbReference>
<dbReference type="OrthoDB" id="2536004at2"/>
<feature type="transmembrane region" description="Helical" evidence="4">
    <location>
        <begin position="290"/>
        <end position="309"/>
    </location>
</feature>
<evidence type="ECO:0000313" key="8">
    <source>
        <dbReference type="Proteomes" id="UP000250369"/>
    </source>
</evidence>
<dbReference type="EMBL" id="QMFB01000004">
    <property type="protein sequence ID" value="RAV21516.1"/>
    <property type="molecule type" value="Genomic_DNA"/>
</dbReference>
<comment type="caution">
    <text evidence="7">The sequence shown here is derived from an EMBL/GenBank/DDBJ whole genome shotgun (WGS) entry which is preliminary data.</text>
</comment>
<keyword evidence="3" id="KW-0804">Transcription</keyword>
<accession>A0A329MQE6</accession>
<dbReference type="GO" id="GO:0043565">
    <property type="term" value="F:sequence-specific DNA binding"/>
    <property type="evidence" value="ECO:0007669"/>
    <property type="project" value="InterPro"/>
</dbReference>
<keyword evidence="4" id="KW-0812">Transmembrane</keyword>
<feature type="transmembrane region" description="Helical" evidence="4">
    <location>
        <begin position="12"/>
        <end position="35"/>
    </location>
</feature>
<evidence type="ECO:0000256" key="3">
    <source>
        <dbReference type="ARBA" id="ARBA00023163"/>
    </source>
</evidence>
<dbReference type="InterPro" id="IPR009057">
    <property type="entry name" value="Homeodomain-like_sf"/>
</dbReference>
<evidence type="ECO:0000259" key="5">
    <source>
        <dbReference type="PROSITE" id="PS01124"/>
    </source>
</evidence>
<dbReference type="SMART" id="SM00342">
    <property type="entry name" value="HTH_ARAC"/>
    <property type="match status" value="1"/>
</dbReference>
<protein>
    <submittedName>
        <fullName evidence="7">Uncharacterized protein</fullName>
    </submittedName>
</protein>
<keyword evidence="4" id="KW-0472">Membrane</keyword>
<feature type="domain" description="HTH araC/xylS-type" evidence="5">
    <location>
        <begin position="660"/>
        <end position="758"/>
    </location>
</feature>
<reference evidence="7 8" key="1">
    <citation type="journal article" date="2009" name="Int. J. Syst. Evol. Microbiol.">
        <title>Paenibacillus contaminans sp. nov., isolated from a contaminated laboratory plate.</title>
        <authorList>
            <person name="Chou J.H."/>
            <person name="Lee J.H."/>
            <person name="Lin M.C."/>
            <person name="Chang P.S."/>
            <person name="Arun A.B."/>
            <person name="Young C.C."/>
            <person name="Chen W.M."/>
        </authorList>
    </citation>
    <scope>NUCLEOTIDE SEQUENCE [LARGE SCALE GENOMIC DNA]</scope>
    <source>
        <strain evidence="7 8">CKOBP-6</strain>
    </source>
</reference>
<evidence type="ECO:0000256" key="2">
    <source>
        <dbReference type="ARBA" id="ARBA00023125"/>
    </source>
</evidence>
<feature type="domain" description="HTH cro/C1-type" evidence="6">
    <location>
        <begin position="674"/>
        <end position="703"/>
    </location>
</feature>
<keyword evidence="2" id="KW-0238">DNA-binding</keyword>
<dbReference type="PANTHER" id="PTHR43280:SF2">
    <property type="entry name" value="HTH-TYPE TRANSCRIPTIONAL REGULATOR EXSA"/>
    <property type="match status" value="1"/>
</dbReference>
<gene>
    <name evidence="7" type="ORF">DQG23_09610</name>
</gene>
<dbReference type="PROSITE" id="PS50943">
    <property type="entry name" value="HTH_CROC1"/>
    <property type="match status" value="1"/>
</dbReference>
<dbReference type="InterPro" id="IPR041522">
    <property type="entry name" value="CdaR_GGDEF"/>
</dbReference>
<dbReference type="Pfam" id="PF12833">
    <property type="entry name" value="HTH_18"/>
    <property type="match status" value="1"/>
</dbReference>
<keyword evidence="8" id="KW-1185">Reference proteome</keyword>
<dbReference type="InterPro" id="IPR018060">
    <property type="entry name" value="HTH_AraC"/>
</dbReference>
<name>A0A329MQE6_9BACL</name>
<dbReference type="RefSeq" id="WP_113030607.1">
    <property type="nucleotide sequence ID" value="NZ_QMFB01000004.1"/>
</dbReference>